<reference evidence="1" key="2">
    <citation type="journal article" date="2024" name="Plant">
        <title>Genomic evolution and insights into agronomic trait innovations of Sesamum species.</title>
        <authorList>
            <person name="Miao H."/>
            <person name="Wang L."/>
            <person name="Qu L."/>
            <person name="Liu H."/>
            <person name="Sun Y."/>
            <person name="Le M."/>
            <person name="Wang Q."/>
            <person name="Wei S."/>
            <person name="Zheng Y."/>
            <person name="Lin W."/>
            <person name="Duan Y."/>
            <person name="Cao H."/>
            <person name="Xiong S."/>
            <person name="Wang X."/>
            <person name="Wei L."/>
            <person name="Li C."/>
            <person name="Ma Q."/>
            <person name="Ju M."/>
            <person name="Zhao R."/>
            <person name="Li G."/>
            <person name="Mu C."/>
            <person name="Tian Q."/>
            <person name="Mei H."/>
            <person name="Zhang T."/>
            <person name="Gao T."/>
            <person name="Zhang H."/>
        </authorList>
    </citation>
    <scope>NUCLEOTIDE SEQUENCE</scope>
    <source>
        <strain evidence="1">G01</strain>
    </source>
</reference>
<dbReference type="EMBL" id="JACGWK010000001">
    <property type="protein sequence ID" value="KAL0381061.1"/>
    <property type="molecule type" value="Genomic_DNA"/>
</dbReference>
<dbReference type="AlphaFoldDB" id="A0AAW2RNH7"/>
<reference evidence="1" key="1">
    <citation type="submission" date="2020-06" db="EMBL/GenBank/DDBJ databases">
        <authorList>
            <person name="Li T."/>
            <person name="Hu X."/>
            <person name="Zhang T."/>
            <person name="Song X."/>
            <person name="Zhang H."/>
            <person name="Dai N."/>
            <person name="Sheng W."/>
            <person name="Hou X."/>
            <person name="Wei L."/>
        </authorList>
    </citation>
    <scope>NUCLEOTIDE SEQUENCE</scope>
    <source>
        <strain evidence="1">G01</strain>
        <tissue evidence="1">Leaf</tissue>
    </source>
</reference>
<accession>A0AAW2RNH7</accession>
<comment type="caution">
    <text evidence="1">The sequence shown here is derived from an EMBL/GenBank/DDBJ whole genome shotgun (WGS) entry which is preliminary data.</text>
</comment>
<gene>
    <name evidence="1" type="ORF">Sangu_0170400</name>
</gene>
<sequence>MDQGSKGLVAPEAKVVVHTWKVRVHSQILRIRAEDSNIGEDIGEGKLSWGDNYLGVTHYMVFSRPLLPASPLSKNAY</sequence>
<organism evidence="1">
    <name type="scientific">Sesamum angustifolium</name>
    <dbReference type="NCBI Taxonomy" id="2727405"/>
    <lineage>
        <taxon>Eukaryota</taxon>
        <taxon>Viridiplantae</taxon>
        <taxon>Streptophyta</taxon>
        <taxon>Embryophyta</taxon>
        <taxon>Tracheophyta</taxon>
        <taxon>Spermatophyta</taxon>
        <taxon>Magnoliopsida</taxon>
        <taxon>eudicotyledons</taxon>
        <taxon>Gunneridae</taxon>
        <taxon>Pentapetalae</taxon>
        <taxon>asterids</taxon>
        <taxon>lamiids</taxon>
        <taxon>Lamiales</taxon>
        <taxon>Pedaliaceae</taxon>
        <taxon>Sesamum</taxon>
    </lineage>
</organism>
<name>A0AAW2RNH7_9LAMI</name>
<protein>
    <submittedName>
        <fullName evidence="1">Uncharacterized protein</fullName>
    </submittedName>
</protein>
<proteinExistence type="predicted"/>
<evidence type="ECO:0000313" key="1">
    <source>
        <dbReference type="EMBL" id="KAL0381061.1"/>
    </source>
</evidence>